<feature type="transmembrane region" description="Helical" evidence="2">
    <location>
        <begin position="189"/>
        <end position="210"/>
    </location>
</feature>
<evidence type="ECO:0000256" key="2">
    <source>
        <dbReference type="SAM" id="Phobius"/>
    </source>
</evidence>
<feature type="transmembrane region" description="Helical" evidence="2">
    <location>
        <begin position="92"/>
        <end position="112"/>
    </location>
</feature>
<feature type="transmembrane region" description="Helical" evidence="2">
    <location>
        <begin position="291"/>
        <end position="309"/>
    </location>
</feature>
<feature type="transmembrane region" description="Helical" evidence="2">
    <location>
        <begin position="321"/>
        <end position="343"/>
    </location>
</feature>
<name>A0ABW4L049_9MICO</name>
<feature type="transmembrane region" description="Helical" evidence="2">
    <location>
        <begin position="31"/>
        <end position="54"/>
    </location>
</feature>
<evidence type="ECO:0000313" key="4">
    <source>
        <dbReference type="Proteomes" id="UP001597277"/>
    </source>
</evidence>
<keyword evidence="4" id="KW-1185">Reference proteome</keyword>
<feature type="transmembrane region" description="Helical" evidence="2">
    <location>
        <begin position="265"/>
        <end position="285"/>
    </location>
</feature>
<keyword evidence="2" id="KW-0472">Membrane</keyword>
<organism evidence="3 4">
    <name type="scientific">Georgenia deserti</name>
    <dbReference type="NCBI Taxonomy" id="2093781"/>
    <lineage>
        <taxon>Bacteria</taxon>
        <taxon>Bacillati</taxon>
        <taxon>Actinomycetota</taxon>
        <taxon>Actinomycetes</taxon>
        <taxon>Micrococcales</taxon>
        <taxon>Bogoriellaceae</taxon>
        <taxon>Georgenia</taxon>
    </lineage>
</organism>
<feature type="compositionally biased region" description="Low complexity" evidence="1">
    <location>
        <begin position="420"/>
        <end position="435"/>
    </location>
</feature>
<gene>
    <name evidence="3" type="ORF">ACFSE6_02270</name>
</gene>
<feature type="compositionally biased region" description="Basic and acidic residues" evidence="1">
    <location>
        <begin position="496"/>
        <end position="514"/>
    </location>
</feature>
<dbReference type="Pfam" id="PF19877">
    <property type="entry name" value="DUF6350"/>
    <property type="match status" value="1"/>
</dbReference>
<accession>A0ABW4L049</accession>
<feature type="region of interest" description="Disordered" evidence="1">
    <location>
        <begin position="404"/>
        <end position="534"/>
    </location>
</feature>
<reference evidence="4" key="1">
    <citation type="journal article" date="2019" name="Int. J. Syst. Evol. Microbiol.">
        <title>The Global Catalogue of Microorganisms (GCM) 10K type strain sequencing project: providing services to taxonomists for standard genome sequencing and annotation.</title>
        <authorList>
            <consortium name="The Broad Institute Genomics Platform"/>
            <consortium name="The Broad Institute Genome Sequencing Center for Infectious Disease"/>
            <person name="Wu L."/>
            <person name="Ma J."/>
        </authorList>
    </citation>
    <scope>NUCLEOTIDE SEQUENCE [LARGE SCALE GENOMIC DNA]</scope>
    <source>
        <strain evidence="4">JCM 17130</strain>
    </source>
</reference>
<dbReference type="RefSeq" id="WP_388002074.1">
    <property type="nucleotide sequence ID" value="NZ_JBHUEE010000001.1"/>
</dbReference>
<feature type="compositionally biased region" description="Basic and acidic residues" evidence="1">
    <location>
        <begin position="462"/>
        <end position="474"/>
    </location>
</feature>
<feature type="transmembrane region" description="Helical" evidence="2">
    <location>
        <begin position="119"/>
        <end position="140"/>
    </location>
</feature>
<keyword evidence="2" id="KW-1133">Transmembrane helix</keyword>
<comment type="caution">
    <text evidence="3">The sequence shown here is derived from an EMBL/GenBank/DDBJ whole genome shotgun (WGS) entry which is preliminary data.</text>
</comment>
<sequence length="534" mass="53461">MTTTAPTRPAPRSAPPAEGAGMLPDGWLRGLVSGVEAAVLGWLTLVVPALAAYVGTAAAPALGEASWQSAAGAGTALWLLGHGGDMTAGSGVVSVVPLGITLLSLGIVYATVRRGGTTGYAAGSFAVLGYVLTMLLVSVLAPGGRWGALLGGVLVSGIGTVLAVRHHADGLPRWWADRAPGWVRDGLRGAGWALLGLTGIGTCLVVAGLVTGWDRVRMIQDSYLLDPFNTVLMTLAQMLFLPALAMWAIAWAAGPGFAVGSHTHFAAGDAVTAPLPAIPALGALPEPEAPGPQWVLVLPVLVGVVAGVVMHRYGRERELRLALGSAGVAAAVIAIAVAVLTYASAGSIGPGRMAVVGAQPPAVAGMVLAETGGALVLVVLALHRRTAELLGLGTRAARARVVGAAGQLSERRGRPEGDDTAAAPSAASPAGDPGAVTGPSGASAGTPGTGEIPLASTDLVGTEEKPAQPVEHAESAGATETTGSTEEAPDRDEDSPDGKNEATGGEHEGADRASRRFGGWSGLSLSAWSRRSDG</sequence>
<feature type="transmembrane region" description="Helical" evidence="2">
    <location>
        <begin position="363"/>
        <end position="382"/>
    </location>
</feature>
<proteinExistence type="predicted"/>
<dbReference type="InterPro" id="IPR045931">
    <property type="entry name" value="DUF6350"/>
</dbReference>
<keyword evidence="2" id="KW-0812">Transmembrane</keyword>
<evidence type="ECO:0000256" key="1">
    <source>
        <dbReference type="SAM" id="MobiDB-lite"/>
    </source>
</evidence>
<dbReference type="Proteomes" id="UP001597277">
    <property type="component" value="Unassembled WGS sequence"/>
</dbReference>
<dbReference type="EMBL" id="JBHUEE010000001">
    <property type="protein sequence ID" value="MFD1716645.1"/>
    <property type="molecule type" value="Genomic_DNA"/>
</dbReference>
<feature type="transmembrane region" description="Helical" evidence="2">
    <location>
        <begin position="146"/>
        <end position="168"/>
    </location>
</feature>
<feature type="compositionally biased region" description="Low complexity" evidence="1">
    <location>
        <begin position="475"/>
        <end position="486"/>
    </location>
</feature>
<feature type="transmembrane region" description="Helical" evidence="2">
    <location>
        <begin position="230"/>
        <end position="253"/>
    </location>
</feature>
<feature type="compositionally biased region" description="Low complexity" evidence="1">
    <location>
        <begin position="522"/>
        <end position="534"/>
    </location>
</feature>
<protein>
    <submittedName>
        <fullName evidence="3">DUF6350 family protein</fullName>
    </submittedName>
</protein>
<evidence type="ECO:0000313" key="3">
    <source>
        <dbReference type="EMBL" id="MFD1716645.1"/>
    </source>
</evidence>